<dbReference type="EMBL" id="SLXT01000008">
    <property type="protein sequence ID" value="TCP64743.1"/>
    <property type="molecule type" value="Genomic_DNA"/>
</dbReference>
<comment type="caution">
    <text evidence="1">The sequence shown here is derived from an EMBL/GenBank/DDBJ whole genome shotgun (WGS) entry which is preliminary data.</text>
</comment>
<organism evidence="1 2">
    <name type="scientific">Heliophilum fasciatum</name>
    <dbReference type="NCBI Taxonomy" id="35700"/>
    <lineage>
        <taxon>Bacteria</taxon>
        <taxon>Bacillati</taxon>
        <taxon>Bacillota</taxon>
        <taxon>Clostridia</taxon>
        <taxon>Eubacteriales</taxon>
        <taxon>Heliobacteriaceae</taxon>
        <taxon>Heliophilum</taxon>
    </lineage>
</organism>
<protein>
    <submittedName>
        <fullName evidence="1">Uncharacterized protein</fullName>
    </submittedName>
</protein>
<proteinExistence type="predicted"/>
<dbReference type="SUPFAM" id="SSF90209">
    <property type="entry name" value="Ran binding protein zinc finger-like"/>
    <property type="match status" value="1"/>
</dbReference>
<dbReference type="Gene3D" id="2.30.30.380">
    <property type="entry name" value="Zn-finger domain of Sec23/24"/>
    <property type="match status" value="1"/>
</dbReference>
<name>A0A4R2RNI6_9FIRM</name>
<accession>A0A4R2RNI6</accession>
<reference evidence="1 2" key="1">
    <citation type="submission" date="2019-03" db="EMBL/GenBank/DDBJ databases">
        <title>Genomic Encyclopedia of Type Strains, Phase IV (KMG-IV): sequencing the most valuable type-strain genomes for metagenomic binning, comparative biology and taxonomic classification.</title>
        <authorList>
            <person name="Goeker M."/>
        </authorList>
    </citation>
    <scope>NUCLEOTIDE SEQUENCE [LARGE SCALE GENOMIC DNA]</scope>
    <source>
        <strain evidence="1 2">DSM 11170</strain>
    </source>
</reference>
<evidence type="ECO:0000313" key="1">
    <source>
        <dbReference type="EMBL" id="TCP64743.1"/>
    </source>
</evidence>
<keyword evidence="2" id="KW-1185">Reference proteome</keyword>
<dbReference type="InterPro" id="IPR036443">
    <property type="entry name" value="Znf_RanBP2_sf"/>
</dbReference>
<dbReference type="RefSeq" id="WP_131918887.1">
    <property type="nucleotide sequence ID" value="NZ_JAOQNU010000008.1"/>
</dbReference>
<dbReference type="AlphaFoldDB" id="A0A4R2RNI6"/>
<sequence length="92" mass="10407">MYFASECFSWKCPKCNHRNEMEADDEGDYEVIETCEKCGAKVQVSYHVSVSVDIDVDPPVLMEDDGEEMDLAMTEYLRDVPGQMGLFGEVVV</sequence>
<evidence type="ECO:0000313" key="2">
    <source>
        <dbReference type="Proteomes" id="UP000294813"/>
    </source>
</evidence>
<gene>
    <name evidence="1" type="ORF">EDD73_10896</name>
</gene>
<dbReference type="Proteomes" id="UP000294813">
    <property type="component" value="Unassembled WGS sequence"/>
</dbReference>